<name>A0ABW4N1E3_9CAUL</name>
<dbReference type="InterPro" id="IPR011102">
    <property type="entry name" value="Sig_transdc_His_kinase_HWE"/>
</dbReference>
<dbReference type="PANTHER" id="PTHR41523:SF8">
    <property type="entry name" value="ETHYLENE RESPONSE SENSOR PROTEIN"/>
    <property type="match status" value="1"/>
</dbReference>
<dbReference type="InterPro" id="IPR036890">
    <property type="entry name" value="HATPase_C_sf"/>
</dbReference>
<organism evidence="14 15">
    <name type="scientific">Phenylobacterium terrae</name>
    <dbReference type="NCBI Taxonomy" id="2665495"/>
    <lineage>
        <taxon>Bacteria</taxon>
        <taxon>Pseudomonadati</taxon>
        <taxon>Pseudomonadota</taxon>
        <taxon>Alphaproteobacteria</taxon>
        <taxon>Caulobacterales</taxon>
        <taxon>Caulobacteraceae</taxon>
        <taxon>Phenylobacterium</taxon>
    </lineage>
</organism>
<dbReference type="Pfam" id="PF08448">
    <property type="entry name" value="PAS_4"/>
    <property type="match status" value="2"/>
</dbReference>
<accession>A0ABW4N1E3</accession>
<sequence length="570" mass="62816">MRRSAAAKAAAAAPAEDCHELIDASEDGLYAIDRDWRLVRLNAAAEAYFQVSRSEVLGRHLLACFPQVRGTSVEAALTRVMEGGEAEQLEIPSIVWPGRQVAFKVFPTSGGVAVWFRNVTEARLEEEARLAELEAIYRTAPVGMALLDRNLRYLRCNDRLAEIDGVPAGEHPGRRLDEVVNPAVAEAAAPILASVIATGRPIRDLEFSAWSRQRNQMRTWVANVSPMPDRDGRVGALLISVEEITDRKQAEAALAESETKFRIAQEVALDGFLILKAVRDGSGALVDFTIEFANRVAREWRGSVNRDPIGGSLLAALGPHRDHPDIFPRFSRILADQGRHEAIVRFETDGAVRWFRNAAVAIDRDRLAVSFRDVTRRVEAEHQLRLVVRELEHRGSNVLALIQGLMRVTLREAEDMDEFESAFTERLQVLNAAQSLVTDSSGGPVPLREVVMGALSAFRQPGLRIRPGRDVTLPPAAAISLTLALHELATNAVKYGALSVPEGVVDVSWRRNRGWTELHWQETGGPTVSPPQQRGLGSPLVAGALTSLPGSEVRHEFPPEGVRCRMRFRT</sequence>
<evidence type="ECO:0000256" key="4">
    <source>
        <dbReference type="ARBA" id="ARBA00022630"/>
    </source>
</evidence>
<keyword evidence="10" id="KW-0067">ATP-binding</keyword>
<feature type="domain" description="PAS" evidence="12">
    <location>
        <begin position="20"/>
        <end position="84"/>
    </location>
</feature>
<dbReference type="Gene3D" id="3.30.565.10">
    <property type="entry name" value="Histidine kinase-like ATPase, C-terminal domain"/>
    <property type="match status" value="1"/>
</dbReference>
<evidence type="ECO:0000256" key="1">
    <source>
        <dbReference type="ARBA" id="ARBA00000085"/>
    </source>
</evidence>
<keyword evidence="6" id="KW-0808">Transferase</keyword>
<evidence type="ECO:0000256" key="6">
    <source>
        <dbReference type="ARBA" id="ARBA00022679"/>
    </source>
</evidence>
<keyword evidence="5" id="KW-0288">FMN</keyword>
<evidence type="ECO:0000313" key="14">
    <source>
        <dbReference type="EMBL" id="MFD1782510.1"/>
    </source>
</evidence>
<evidence type="ECO:0000256" key="2">
    <source>
        <dbReference type="ARBA" id="ARBA00012438"/>
    </source>
</evidence>
<evidence type="ECO:0000313" key="15">
    <source>
        <dbReference type="Proteomes" id="UP001597237"/>
    </source>
</evidence>
<dbReference type="RefSeq" id="WP_377280438.1">
    <property type="nucleotide sequence ID" value="NZ_JBHRSI010000001.1"/>
</dbReference>
<keyword evidence="3" id="KW-0597">Phosphoprotein</keyword>
<dbReference type="PROSITE" id="PS50113">
    <property type="entry name" value="PAC"/>
    <property type="match status" value="1"/>
</dbReference>
<dbReference type="SMART" id="SM00091">
    <property type="entry name" value="PAS"/>
    <property type="match status" value="3"/>
</dbReference>
<dbReference type="Pfam" id="PF07536">
    <property type="entry name" value="HWE_HK"/>
    <property type="match status" value="1"/>
</dbReference>
<dbReference type="InterPro" id="IPR000700">
    <property type="entry name" value="PAS-assoc_C"/>
</dbReference>
<dbReference type="CDD" id="cd00130">
    <property type="entry name" value="PAS"/>
    <property type="match status" value="1"/>
</dbReference>
<dbReference type="NCBIfam" id="TIGR00229">
    <property type="entry name" value="sensory_box"/>
    <property type="match status" value="1"/>
</dbReference>
<evidence type="ECO:0000259" key="13">
    <source>
        <dbReference type="PROSITE" id="PS50113"/>
    </source>
</evidence>
<dbReference type="InterPro" id="IPR013656">
    <property type="entry name" value="PAS_4"/>
</dbReference>
<keyword evidence="7" id="KW-0677">Repeat</keyword>
<feature type="domain" description="PAC" evidence="13">
    <location>
        <begin position="203"/>
        <end position="256"/>
    </location>
</feature>
<dbReference type="Gene3D" id="3.30.450.20">
    <property type="entry name" value="PAS domain"/>
    <property type="match status" value="3"/>
</dbReference>
<evidence type="ECO:0000256" key="5">
    <source>
        <dbReference type="ARBA" id="ARBA00022643"/>
    </source>
</evidence>
<comment type="catalytic activity">
    <reaction evidence="1">
        <text>ATP + protein L-histidine = ADP + protein N-phospho-L-histidine.</text>
        <dbReference type="EC" id="2.7.13.3"/>
    </reaction>
</comment>
<dbReference type="SMART" id="SM00911">
    <property type="entry name" value="HWE_HK"/>
    <property type="match status" value="1"/>
</dbReference>
<dbReference type="InterPro" id="IPR035965">
    <property type="entry name" value="PAS-like_dom_sf"/>
</dbReference>
<protein>
    <recommendedName>
        <fullName evidence="2">histidine kinase</fullName>
        <ecNumber evidence="2">2.7.13.3</ecNumber>
    </recommendedName>
</protein>
<evidence type="ECO:0000256" key="8">
    <source>
        <dbReference type="ARBA" id="ARBA00022741"/>
    </source>
</evidence>
<comment type="caution">
    <text evidence="14">The sequence shown here is derived from an EMBL/GenBank/DDBJ whole genome shotgun (WGS) entry which is preliminary data.</text>
</comment>
<gene>
    <name evidence="14" type="ORF">ACFSC0_03815</name>
</gene>
<keyword evidence="11" id="KW-0843">Virulence</keyword>
<evidence type="ECO:0000256" key="7">
    <source>
        <dbReference type="ARBA" id="ARBA00022737"/>
    </source>
</evidence>
<dbReference type="EC" id="2.7.13.3" evidence="2"/>
<evidence type="ECO:0000259" key="12">
    <source>
        <dbReference type="PROSITE" id="PS50112"/>
    </source>
</evidence>
<dbReference type="InterPro" id="IPR000014">
    <property type="entry name" value="PAS"/>
</dbReference>
<keyword evidence="4" id="KW-0285">Flavoprotein</keyword>
<evidence type="ECO:0000256" key="9">
    <source>
        <dbReference type="ARBA" id="ARBA00022777"/>
    </source>
</evidence>
<dbReference type="Proteomes" id="UP001597237">
    <property type="component" value="Unassembled WGS sequence"/>
</dbReference>
<dbReference type="EMBL" id="JBHUEY010000001">
    <property type="protein sequence ID" value="MFD1782510.1"/>
    <property type="molecule type" value="Genomic_DNA"/>
</dbReference>
<evidence type="ECO:0000256" key="11">
    <source>
        <dbReference type="ARBA" id="ARBA00023026"/>
    </source>
</evidence>
<evidence type="ECO:0000256" key="3">
    <source>
        <dbReference type="ARBA" id="ARBA00022553"/>
    </source>
</evidence>
<keyword evidence="8" id="KW-0547">Nucleotide-binding</keyword>
<proteinExistence type="predicted"/>
<evidence type="ECO:0000256" key="10">
    <source>
        <dbReference type="ARBA" id="ARBA00022840"/>
    </source>
</evidence>
<dbReference type="PANTHER" id="PTHR41523">
    <property type="entry name" value="TWO-COMPONENT SYSTEM SENSOR PROTEIN"/>
    <property type="match status" value="1"/>
</dbReference>
<reference evidence="15" key="1">
    <citation type="journal article" date="2019" name="Int. J. Syst. Evol. Microbiol.">
        <title>The Global Catalogue of Microorganisms (GCM) 10K type strain sequencing project: providing services to taxonomists for standard genome sequencing and annotation.</title>
        <authorList>
            <consortium name="The Broad Institute Genomics Platform"/>
            <consortium name="The Broad Institute Genome Sequencing Center for Infectious Disease"/>
            <person name="Wu L."/>
            <person name="Ma J."/>
        </authorList>
    </citation>
    <scope>NUCLEOTIDE SEQUENCE [LARGE SCALE GENOMIC DNA]</scope>
    <source>
        <strain evidence="15">DFY28</strain>
    </source>
</reference>
<dbReference type="SUPFAM" id="SSF55874">
    <property type="entry name" value="ATPase domain of HSP90 chaperone/DNA topoisomerase II/histidine kinase"/>
    <property type="match status" value="1"/>
</dbReference>
<dbReference type="PROSITE" id="PS50112">
    <property type="entry name" value="PAS"/>
    <property type="match status" value="1"/>
</dbReference>
<dbReference type="SUPFAM" id="SSF55785">
    <property type="entry name" value="PYP-like sensor domain (PAS domain)"/>
    <property type="match status" value="3"/>
</dbReference>
<keyword evidence="9" id="KW-0418">Kinase</keyword>
<keyword evidence="15" id="KW-1185">Reference proteome</keyword>